<gene>
    <name evidence="1" type="ORF">JOD17_001220</name>
</gene>
<comment type="caution">
    <text evidence="1">The sequence shown here is derived from an EMBL/GenBank/DDBJ whole genome shotgun (WGS) entry which is preliminary data.</text>
</comment>
<organism evidence="1 2">
    <name type="scientific">Geomicrobium sediminis</name>
    <dbReference type="NCBI Taxonomy" id="1347788"/>
    <lineage>
        <taxon>Bacteria</taxon>
        <taxon>Bacillati</taxon>
        <taxon>Bacillota</taxon>
        <taxon>Bacilli</taxon>
        <taxon>Bacillales</taxon>
        <taxon>Geomicrobium</taxon>
    </lineage>
</organism>
<dbReference type="Proteomes" id="UP000741863">
    <property type="component" value="Unassembled WGS sequence"/>
</dbReference>
<reference evidence="1 2" key="1">
    <citation type="submission" date="2021-01" db="EMBL/GenBank/DDBJ databases">
        <title>Genomic Encyclopedia of Type Strains, Phase IV (KMG-IV): sequencing the most valuable type-strain genomes for metagenomic binning, comparative biology and taxonomic classification.</title>
        <authorList>
            <person name="Goeker M."/>
        </authorList>
    </citation>
    <scope>NUCLEOTIDE SEQUENCE [LARGE SCALE GENOMIC DNA]</scope>
    <source>
        <strain evidence="1 2">DSM 25540</strain>
    </source>
</reference>
<dbReference type="EMBL" id="JAFBEC010000003">
    <property type="protein sequence ID" value="MBM7632127.1"/>
    <property type="molecule type" value="Genomic_DNA"/>
</dbReference>
<accession>A0ABS2P9Z9</accession>
<dbReference type="RefSeq" id="WP_204696229.1">
    <property type="nucleotide sequence ID" value="NZ_JAFBEC010000003.1"/>
</dbReference>
<name>A0ABS2P9Z9_9BACL</name>
<keyword evidence="2" id="KW-1185">Reference proteome</keyword>
<protein>
    <submittedName>
        <fullName evidence="1">Uncharacterized protein</fullName>
    </submittedName>
</protein>
<evidence type="ECO:0000313" key="2">
    <source>
        <dbReference type="Proteomes" id="UP000741863"/>
    </source>
</evidence>
<proteinExistence type="predicted"/>
<evidence type="ECO:0000313" key="1">
    <source>
        <dbReference type="EMBL" id="MBM7632127.1"/>
    </source>
</evidence>
<sequence length="136" mass="15313">MNATKQHHILAHPFALDLVNASEDEANEKEQRTYTTFLTSIGYVVGIVNVHVETVPLQEENGEVSMMINEEKTYSLPSYIEAIQSIAYPGKKEDVAIYLSDVRIYPNLQVEHSYKLTHVTLYTDQIVGVIPGDFGQ</sequence>